<comment type="similarity">
    <text evidence="1 5 6">Belongs to the bacterial ribosomal protein bL35 family.</text>
</comment>
<dbReference type="FunFam" id="4.10.410.60:FF:000001">
    <property type="entry name" value="50S ribosomal protein L35"/>
    <property type="match status" value="1"/>
</dbReference>
<organism evidence="8 9">
    <name type="scientific">Anoxybacter fermentans</name>
    <dbReference type="NCBI Taxonomy" id="1323375"/>
    <lineage>
        <taxon>Bacteria</taxon>
        <taxon>Bacillati</taxon>
        <taxon>Bacillota</taxon>
        <taxon>Clostridia</taxon>
        <taxon>Halanaerobiales</taxon>
        <taxon>Anoxybacter</taxon>
    </lineage>
</organism>
<keyword evidence="9" id="KW-1185">Reference proteome</keyword>
<proteinExistence type="inferred from homology"/>
<dbReference type="RefSeq" id="WP_127017022.1">
    <property type="nucleotide sequence ID" value="NZ_CP016379.1"/>
</dbReference>
<dbReference type="Pfam" id="PF01632">
    <property type="entry name" value="Ribosomal_L35p"/>
    <property type="match status" value="1"/>
</dbReference>
<evidence type="ECO:0000256" key="5">
    <source>
        <dbReference type="HAMAP-Rule" id="MF_00514"/>
    </source>
</evidence>
<evidence type="ECO:0000256" key="1">
    <source>
        <dbReference type="ARBA" id="ARBA00006598"/>
    </source>
</evidence>
<sequence>MPKMKTHKGAKKRTKITGTGKIMRGRAFKSHKLTKKSAKRRRSLRQGGFISDADKRTVAKLLPYS</sequence>
<dbReference type="SUPFAM" id="SSF143034">
    <property type="entry name" value="L35p-like"/>
    <property type="match status" value="1"/>
</dbReference>
<dbReference type="InterPro" id="IPR021137">
    <property type="entry name" value="Ribosomal_bL35-like"/>
</dbReference>
<protein>
    <recommendedName>
        <fullName evidence="4 5">Large ribosomal subunit protein bL35</fullName>
    </recommendedName>
</protein>
<dbReference type="Gene3D" id="4.10.410.60">
    <property type="match status" value="1"/>
</dbReference>
<keyword evidence="2 5" id="KW-0689">Ribosomal protein</keyword>
<dbReference type="HAMAP" id="MF_00514">
    <property type="entry name" value="Ribosomal_bL35"/>
    <property type="match status" value="1"/>
</dbReference>
<dbReference type="PANTHER" id="PTHR33343">
    <property type="entry name" value="54S RIBOSOMAL PROTEIN BL35M"/>
    <property type="match status" value="1"/>
</dbReference>
<reference evidence="8 9" key="1">
    <citation type="submission" date="2016-07" db="EMBL/GenBank/DDBJ databases">
        <title>Genome and transcriptome analysis of iron-reducing fermentative bacteria Anoxybacter fermentans.</title>
        <authorList>
            <person name="Zeng X."/>
            <person name="Shao Z."/>
        </authorList>
    </citation>
    <scope>NUCLEOTIDE SEQUENCE [LARGE SCALE GENOMIC DNA]</scope>
    <source>
        <strain evidence="8 9">DY22613</strain>
    </source>
</reference>
<dbReference type="GO" id="GO:0006412">
    <property type="term" value="P:translation"/>
    <property type="evidence" value="ECO:0007669"/>
    <property type="project" value="UniProtKB-UniRule"/>
</dbReference>
<keyword evidence="3 5" id="KW-0687">Ribonucleoprotein</keyword>
<dbReference type="GO" id="GO:0022625">
    <property type="term" value="C:cytosolic large ribosomal subunit"/>
    <property type="evidence" value="ECO:0007669"/>
    <property type="project" value="TreeGrafter"/>
</dbReference>
<dbReference type="EMBL" id="CP016379">
    <property type="protein sequence ID" value="AZR73675.1"/>
    <property type="molecule type" value="Genomic_DNA"/>
</dbReference>
<evidence type="ECO:0000313" key="8">
    <source>
        <dbReference type="EMBL" id="AZR73675.1"/>
    </source>
</evidence>
<evidence type="ECO:0000313" key="9">
    <source>
        <dbReference type="Proteomes" id="UP000267250"/>
    </source>
</evidence>
<evidence type="ECO:0000256" key="6">
    <source>
        <dbReference type="RuleBase" id="RU000568"/>
    </source>
</evidence>
<dbReference type="KEGG" id="aft:BBF96_09925"/>
<dbReference type="PANTHER" id="PTHR33343:SF1">
    <property type="entry name" value="LARGE RIBOSOMAL SUBUNIT PROTEIN BL35M"/>
    <property type="match status" value="1"/>
</dbReference>
<feature type="compositionally biased region" description="Basic residues" evidence="7">
    <location>
        <begin position="30"/>
        <end position="44"/>
    </location>
</feature>
<dbReference type="GO" id="GO:0003735">
    <property type="term" value="F:structural constituent of ribosome"/>
    <property type="evidence" value="ECO:0007669"/>
    <property type="project" value="InterPro"/>
</dbReference>
<feature type="region of interest" description="Disordered" evidence="7">
    <location>
        <begin position="30"/>
        <end position="49"/>
    </location>
</feature>
<dbReference type="Proteomes" id="UP000267250">
    <property type="component" value="Chromosome"/>
</dbReference>
<feature type="region of interest" description="Disordered" evidence="7">
    <location>
        <begin position="1"/>
        <end position="21"/>
    </location>
</feature>
<evidence type="ECO:0000256" key="7">
    <source>
        <dbReference type="SAM" id="MobiDB-lite"/>
    </source>
</evidence>
<gene>
    <name evidence="5" type="primary">rpmI</name>
    <name evidence="8" type="ORF">BBF96_09925</name>
</gene>
<dbReference type="NCBIfam" id="TIGR00001">
    <property type="entry name" value="rpmI_bact"/>
    <property type="match status" value="1"/>
</dbReference>
<dbReference type="InterPro" id="IPR001706">
    <property type="entry name" value="Ribosomal_bL35"/>
</dbReference>
<feature type="compositionally biased region" description="Basic residues" evidence="7">
    <location>
        <begin position="1"/>
        <end position="15"/>
    </location>
</feature>
<evidence type="ECO:0000256" key="2">
    <source>
        <dbReference type="ARBA" id="ARBA00022980"/>
    </source>
</evidence>
<dbReference type="InterPro" id="IPR037229">
    <property type="entry name" value="Ribosomal_bL35_sf"/>
</dbReference>
<dbReference type="OrthoDB" id="47476at2"/>
<accession>A0A3Q9HSU1</accession>
<evidence type="ECO:0000256" key="3">
    <source>
        <dbReference type="ARBA" id="ARBA00023274"/>
    </source>
</evidence>
<evidence type="ECO:0000256" key="4">
    <source>
        <dbReference type="ARBA" id="ARBA00071664"/>
    </source>
</evidence>
<dbReference type="PRINTS" id="PR00064">
    <property type="entry name" value="RIBOSOMALL35"/>
</dbReference>
<name>A0A3Q9HSU1_9FIRM</name>
<dbReference type="AlphaFoldDB" id="A0A3Q9HSU1"/>